<dbReference type="Proteomes" id="UP000561045">
    <property type="component" value="Unassembled WGS sequence"/>
</dbReference>
<protein>
    <recommendedName>
        <fullName evidence="2">Barstar (barnase inhibitor) domain-containing protein</fullName>
    </recommendedName>
</protein>
<comment type="similarity">
    <text evidence="1">Belongs to the barstar family.</text>
</comment>
<dbReference type="InterPro" id="IPR035905">
    <property type="entry name" value="Barstar-like_sf"/>
</dbReference>
<dbReference type="AlphaFoldDB" id="A0A840BPF1"/>
<feature type="domain" description="Barstar (barnase inhibitor)" evidence="2">
    <location>
        <begin position="37"/>
        <end position="128"/>
    </location>
</feature>
<name>A0A840BPF1_9RHOO</name>
<dbReference type="RefSeq" id="WP_338086641.1">
    <property type="nucleotide sequence ID" value="NZ_BAABLE010000011.1"/>
</dbReference>
<evidence type="ECO:0000256" key="1">
    <source>
        <dbReference type="ARBA" id="ARBA00006845"/>
    </source>
</evidence>
<sequence>MSPFQASAGLNGVFRCTTEQATALQRAAEQRRYITAAIDLPRDVSPPTIFEGFASAMRFPEWFGNNWDALADCLSDLSWLDEEGYLIILRGCGRAFPKHEGNWAMLMDILKESAAFWQREGVPFCVLVDEGPQDLPPLPIT</sequence>
<dbReference type="Pfam" id="PF01337">
    <property type="entry name" value="Barstar"/>
    <property type="match status" value="1"/>
</dbReference>
<dbReference type="SUPFAM" id="SSF52038">
    <property type="entry name" value="Barstar-related"/>
    <property type="match status" value="1"/>
</dbReference>
<keyword evidence="4" id="KW-1185">Reference proteome</keyword>
<reference evidence="3 4" key="1">
    <citation type="submission" date="2020-08" db="EMBL/GenBank/DDBJ databases">
        <title>Genomic Encyclopedia of Type Strains, Phase IV (KMG-IV): sequencing the most valuable type-strain genomes for metagenomic binning, comparative biology and taxonomic classification.</title>
        <authorList>
            <person name="Goeker M."/>
        </authorList>
    </citation>
    <scope>NUCLEOTIDE SEQUENCE [LARGE SCALE GENOMIC DNA]</scope>
    <source>
        <strain evidence="3 4">DSM 106739</strain>
    </source>
</reference>
<gene>
    <name evidence="3" type="ORF">GGR36_001615</name>
</gene>
<dbReference type="InterPro" id="IPR000468">
    <property type="entry name" value="Barstar"/>
</dbReference>
<accession>A0A840BPF1</accession>
<comment type="caution">
    <text evidence="3">The sequence shown here is derived from an EMBL/GenBank/DDBJ whole genome shotgun (WGS) entry which is preliminary data.</text>
</comment>
<proteinExistence type="inferred from homology"/>
<evidence type="ECO:0000259" key="2">
    <source>
        <dbReference type="Pfam" id="PF01337"/>
    </source>
</evidence>
<evidence type="ECO:0000313" key="3">
    <source>
        <dbReference type="EMBL" id="MBB4012307.1"/>
    </source>
</evidence>
<dbReference type="EMBL" id="JACIET010000001">
    <property type="protein sequence ID" value="MBB4012307.1"/>
    <property type="molecule type" value="Genomic_DNA"/>
</dbReference>
<evidence type="ECO:0000313" key="4">
    <source>
        <dbReference type="Proteomes" id="UP000561045"/>
    </source>
</evidence>
<organism evidence="3 4">
    <name type="scientific">Niveibacterium umoris</name>
    <dbReference type="NCBI Taxonomy" id="1193620"/>
    <lineage>
        <taxon>Bacteria</taxon>
        <taxon>Pseudomonadati</taxon>
        <taxon>Pseudomonadota</taxon>
        <taxon>Betaproteobacteria</taxon>
        <taxon>Rhodocyclales</taxon>
        <taxon>Rhodocyclaceae</taxon>
        <taxon>Niveibacterium</taxon>
    </lineage>
</organism>
<dbReference type="Gene3D" id="3.30.370.10">
    <property type="entry name" value="Barstar-like"/>
    <property type="match status" value="1"/>
</dbReference>